<keyword evidence="3" id="KW-1185">Reference proteome</keyword>
<evidence type="ECO:0000313" key="2">
    <source>
        <dbReference type="EMBL" id="BCJ93589.1"/>
    </source>
</evidence>
<reference evidence="2 3" key="1">
    <citation type="journal article" date="2016" name="Int. J. Syst. Evol. Microbiol.">
        <title>Descriptions of Anaerotaenia torta gen. nov., sp. nov. and Anaerocolumna cellulosilytica gen. nov., sp. nov. isolated from a methanogenic reactor of cattle waste.</title>
        <authorList>
            <person name="Uek A."/>
            <person name="Ohtaki Y."/>
            <person name="Kaku N."/>
            <person name="Ueki K."/>
        </authorList>
    </citation>
    <scope>NUCLEOTIDE SEQUENCE [LARGE SCALE GENOMIC DNA]</scope>
    <source>
        <strain evidence="2 3">SN021</strain>
    </source>
</reference>
<dbReference type="InterPro" id="IPR031807">
    <property type="entry name" value="HicB-like"/>
</dbReference>
<proteinExistence type="predicted"/>
<name>A0A6S6QX13_9FIRM</name>
<feature type="domain" description="HicB-like antitoxin of toxin-antitoxin system" evidence="1">
    <location>
        <begin position="11"/>
        <end position="60"/>
    </location>
</feature>
<evidence type="ECO:0000313" key="3">
    <source>
        <dbReference type="Proteomes" id="UP000515561"/>
    </source>
</evidence>
<dbReference type="InterPro" id="IPR035069">
    <property type="entry name" value="TTHA1013/TTHA0281-like"/>
</dbReference>
<sequence>MKNISYYAVLNYDNDGISISFPDFQGCLSCAWTIEEALVMAKEALELYVEDVQINKVPKASLSESILLREKDKLSLITIDI</sequence>
<dbReference type="AlphaFoldDB" id="A0A6S6QX13"/>
<dbReference type="RefSeq" id="WP_184090961.1">
    <property type="nucleotide sequence ID" value="NZ_AP023367.1"/>
</dbReference>
<dbReference type="KEGG" id="acel:acsn021_11580"/>
<dbReference type="Pfam" id="PF15919">
    <property type="entry name" value="HicB_lk_antitox"/>
    <property type="match status" value="1"/>
</dbReference>
<evidence type="ECO:0000259" key="1">
    <source>
        <dbReference type="Pfam" id="PF15919"/>
    </source>
</evidence>
<protein>
    <recommendedName>
        <fullName evidence="1">HicB-like antitoxin of toxin-antitoxin system domain-containing protein</fullName>
    </recommendedName>
</protein>
<gene>
    <name evidence="2" type="ORF">acsn021_11580</name>
</gene>
<organism evidence="2 3">
    <name type="scientific">Anaerocolumna cellulosilytica</name>
    <dbReference type="NCBI Taxonomy" id="433286"/>
    <lineage>
        <taxon>Bacteria</taxon>
        <taxon>Bacillati</taxon>
        <taxon>Bacillota</taxon>
        <taxon>Clostridia</taxon>
        <taxon>Lachnospirales</taxon>
        <taxon>Lachnospiraceae</taxon>
        <taxon>Anaerocolumna</taxon>
    </lineage>
</organism>
<dbReference type="Proteomes" id="UP000515561">
    <property type="component" value="Chromosome"/>
</dbReference>
<dbReference type="Gene3D" id="3.30.160.250">
    <property type="match status" value="1"/>
</dbReference>
<accession>A0A6S6QX13</accession>
<dbReference type="SUPFAM" id="SSF143100">
    <property type="entry name" value="TTHA1013/TTHA0281-like"/>
    <property type="match status" value="1"/>
</dbReference>
<dbReference type="EMBL" id="AP023367">
    <property type="protein sequence ID" value="BCJ93589.1"/>
    <property type="molecule type" value="Genomic_DNA"/>
</dbReference>